<dbReference type="EnsemblMetazoa" id="HelroT160384">
    <property type="protein sequence ID" value="HelroP160384"/>
    <property type="gene ID" value="HelroG160384"/>
</dbReference>
<protein>
    <submittedName>
        <fullName evidence="1 2">Uncharacterized protein</fullName>
    </submittedName>
</protein>
<gene>
    <name evidence="2" type="primary">20198716</name>
    <name evidence="1" type="ORF">HELRODRAFT_160384</name>
</gene>
<name>T1EQ66_HELRO</name>
<evidence type="ECO:0000313" key="2">
    <source>
        <dbReference type="EnsemblMetazoa" id="HelroP160384"/>
    </source>
</evidence>
<reference evidence="1 3" key="2">
    <citation type="journal article" date="2013" name="Nature">
        <title>Insights into bilaterian evolution from three spiralian genomes.</title>
        <authorList>
            <person name="Simakov O."/>
            <person name="Marletaz F."/>
            <person name="Cho S.J."/>
            <person name="Edsinger-Gonzales E."/>
            <person name="Havlak P."/>
            <person name="Hellsten U."/>
            <person name="Kuo D.H."/>
            <person name="Larsson T."/>
            <person name="Lv J."/>
            <person name="Arendt D."/>
            <person name="Savage R."/>
            <person name="Osoegawa K."/>
            <person name="de Jong P."/>
            <person name="Grimwood J."/>
            <person name="Chapman J.A."/>
            <person name="Shapiro H."/>
            <person name="Aerts A."/>
            <person name="Otillar R.P."/>
            <person name="Terry A.Y."/>
            <person name="Boore J.L."/>
            <person name="Grigoriev I.V."/>
            <person name="Lindberg D.R."/>
            <person name="Seaver E.C."/>
            <person name="Weisblat D.A."/>
            <person name="Putnam N.H."/>
            <person name="Rokhsar D.S."/>
        </authorList>
    </citation>
    <scope>NUCLEOTIDE SEQUENCE</scope>
</reference>
<reference evidence="2" key="3">
    <citation type="submission" date="2015-06" db="UniProtKB">
        <authorList>
            <consortium name="EnsemblMetazoa"/>
        </authorList>
    </citation>
    <scope>IDENTIFICATION</scope>
</reference>
<evidence type="ECO:0000313" key="1">
    <source>
        <dbReference type="EMBL" id="ESO06226.1"/>
    </source>
</evidence>
<dbReference type="GeneID" id="20198716"/>
<dbReference type="RefSeq" id="XP_009015594.1">
    <property type="nucleotide sequence ID" value="XM_009017346.1"/>
</dbReference>
<keyword evidence="3" id="KW-1185">Reference proteome</keyword>
<organism evidence="2 3">
    <name type="scientific">Helobdella robusta</name>
    <name type="common">Californian leech</name>
    <dbReference type="NCBI Taxonomy" id="6412"/>
    <lineage>
        <taxon>Eukaryota</taxon>
        <taxon>Metazoa</taxon>
        <taxon>Spiralia</taxon>
        <taxon>Lophotrochozoa</taxon>
        <taxon>Annelida</taxon>
        <taxon>Clitellata</taxon>
        <taxon>Hirudinea</taxon>
        <taxon>Rhynchobdellida</taxon>
        <taxon>Glossiphoniidae</taxon>
        <taxon>Helobdella</taxon>
    </lineage>
</organism>
<dbReference type="EMBL" id="KB096324">
    <property type="protein sequence ID" value="ESO06226.1"/>
    <property type="molecule type" value="Genomic_DNA"/>
</dbReference>
<accession>T1EQ66</accession>
<dbReference type="Proteomes" id="UP000015101">
    <property type="component" value="Unassembled WGS sequence"/>
</dbReference>
<proteinExistence type="predicted"/>
<dbReference type="InParanoid" id="T1EQ66"/>
<dbReference type="KEGG" id="hro:HELRODRAFT_160384"/>
<dbReference type="EMBL" id="AMQM01000588">
    <property type="status" value="NOT_ANNOTATED_CDS"/>
    <property type="molecule type" value="Genomic_DNA"/>
</dbReference>
<sequence length="190" mass="22507">MFQKEFRKKMPKVLSNAFYDELMFIIIPIRDLETITGSLTDNHSCTEFLEASEPLAHPASFPNIQLRPCLCFGFRCSFCCCQELHDRILLLFRSQLRFIQAKKCRRNARIKRKTKEEIMVNLVLWSDDADDEMATMQQYISQDNNIRCIKPWEDGENFLQWGHEMKQKINNNTKSMGKRHMCMVQNDKKT</sequence>
<dbReference type="HOGENOM" id="CLU_1429455_0_0_1"/>
<dbReference type="AlphaFoldDB" id="T1EQ66"/>
<reference evidence="3" key="1">
    <citation type="submission" date="2012-12" db="EMBL/GenBank/DDBJ databases">
        <authorList>
            <person name="Hellsten U."/>
            <person name="Grimwood J."/>
            <person name="Chapman J.A."/>
            <person name="Shapiro H."/>
            <person name="Aerts A."/>
            <person name="Otillar R.P."/>
            <person name="Terry A.Y."/>
            <person name="Boore J.L."/>
            <person name="Simakov O."/>
            <person name="Marletaz F."/>
            <person name="Cho S.-J."/>
            <person name="Edsinger-Gonzales E."/>
            <person name="Havlak P."/>
            <person name="Kuo D.-H."/>
            <person name="Larsson T."/>
            <person name="Lv J."/>
            <person name="Arendt D."/>
            <person name="Savage R."/>
            <person name="Osoegawa K."/>
            <person name="de Jong P."/>
            <person name="Lindberg D.R."/>
            <person name="Seaver E.C."/>
            <person name="Weisblat D.A."/>
            <person name="Putnam N.H."/>
            <person name="Grigoriev I.V."/>
            <person name="Rokhsar D.S."/>
        </authorList>
    </citation>
    <scope>NUCLEOTIDE SEQUENCE</scope>
</reference>
<dbReference type="CTD" id="20198716"/>
<evidence type="ECO:0000313" key="3">
    <source>
        <dbReference type="Proteomes" id="UP000015101"/>
    </source>
</evidence>